<keyword evidence="5" id="KW-1133">Transmembrane helix</keyword>
<dbReference type="PANTHER" id="PTHR43179">
    <property type="entry name" value="RHAMNOSYLTRANSFERASE WBBL"/>
    <property type="match status" value="1"/>
</dbReference>
<feature type="domain" description="Glycosyltransferase 2-like" evidence="6">
    <location>
        <begin position="5"/>
        <end position="176"/>
    </location>
</feature>
<comment type="pathway">
    <text evidence="1">Cell wall biogenesis; cell wall polysaccharide biosynthesis.</text>
</comment>
<dbReference type="Pfam" id="PF00535">
    <property type="entry name" value="Glycos_transf_2"/>
    <property type="match status" value="1"/>
</dbReference>
<protein>
    <submittedName>
        <fullName evidence="7">Glycosyltransferase family 2 protein</fullName>
    </submittedName>
</protein>
<dbReference type="Gene3D" id="3.90.550.10">
    <property type="entry name" value="Spore Coat Polysaccharide Biosynthesis Protein SpsA, Chain A"/>
    <property type="match status" value="1"/>
</dbReference>
<dbReference type="InterPro" id="IPR029044">
    <property type="entry name" value="Nucleotide-diphossugar_trans"/>
</dbReference>
<dbReference type="EMBL" id="JAJEQE010000010">
    <property type="protein sequence ID" value="MCC2148595.1"/>
    <property type="molecule type" value="Genomic_DNA"/>
</dbReference>
<comment type="similarity">
    <text evidence="2">Belongs to the glycosyltransferase 2 family.</text>
</comment>
<keyword evidence="8" id="KW-1185">Reference proteome</keyword>
<sequence>MAEVTVVIPNYNGIGYLKDCLDTLREQTCKNYETVLVDNGSTDGSLAFVKEHYPWVKILALDRNYGFCHAVNAGIRAAESSYVFLLNNDTKLHEDCIEELLIMMRQHPHCFSCSARMIKMHEPDKLDDAGDYYCALGWAYALGKDRPWKDYLKPRKVFAACGGASMYRRSVFEKIGRFDEAHFAYLEDIDVGYRAQIYGYENWYCPRAVVWHVGSGTSGSRYNEFKVRHSSRNNVYMIYKNMPFLQIILNLPLLIPGFVVKWLFFVRKGFGKEYANGIFNGIAMSDKEKKVPFQKRHLWNYVRIQVQLWVNVVRRFVM</sequence>
<proteinExistence type="inferred from homology"/>
<dbReference type="InterPro" id="IPR001173">
    <property type="entry name" value="Glyco_trans_2-like"/>
</dbReference>
<evidence type="ECO:0000256" key="3">
    <source>
        <dbReference type="ARBA" id="ARBA00022676"/>
    </source>
</evidence>
<dbReference type="PANTHER" id="PTHR43179:SF12">
    <property type="entry name" value="GALACTOFURANOSYLTRANSFERASE GLFT2"/>
    <property type="match status" value="1"/>
</dbReference>
<name>A0ABS8ETW6_9FIRM</name>
<dbReference type="CDD" id="cd04186">
    <property type="entry name" value="GT_2_like_c"/>
    <property type="match status" value="1"/>
</dbReference>
<reference evidence="7 8" key="1">
    <citation type="submission" date="2021-10" db="EMBL/GenBank/DDBJ databases">
        <title>Anaerobic single-cell dispensing facilitates the cultivation of human gut bacteria.</title>
        <authorList>
            <person name="Afrizal A."/>
        </authorList>
    </citation>
    <scope>NUCLEOTIDE SEQUENCE [LARGE SCALE GENOMIC DNA]</scope>
    <source>
        <strain evidence="7 8">CLA-AA-H246</strain>
    </source>
</reference>
<evidence type="ECO:0000313" key="8">
    <source>
        <dbReference type="Proteomes" id="UP001299235"/>
    </source>
</evidence>
<dbReference type="Proteomes" id="UP001299235">
    <property type="component" value="Unassembled WGS sequence"/>
</dbReference>
<keyword evidence="4" id="KW-0808">Transferase</keyword>
<evidence type="ECO:0000313" key="7">
    <source>
        <dbReference type="EMBL" id="MCC2148595.1"/>
    </source>
</evidence>
<dbReference type="SUPFAM" id="SSF53448">
    <property type="entry name" value="Nucleotide-diphospho-sugar transferases"/>
    <property type="match status" value="1"/>
</dbReference>
<organism evidence="7 8">
    <name type="scientific">Hominisplanchenecus faecis</name>
    <dbReference type="NCBI Taxonomy" id="2885351"/>
    <lineage>
        <taxon>Bacteria</taxon>
        <taxon>Bacillati</taxon>
        <taxon>Bacillota</taxon>
        <taxon>Clostridia</taxon>
        <taxon>Lachnospirales</taxon>
        <taxon>Lachnospiraceae</taxon>
        <taxon>Hominisplanchenecus</taxon>
    </lineage>
</organism>
<keyword evidence="3" id="KW-0328">Glycosyltransferase</keyword>
<evidence type="ECO:0000256" key="2">
    <source>
        <dbReference type="ARBA" id="ARBA00006739"/>
    </source>
</evidence>
<evidence type="ECO:0000256" key="1">
    <source>
        <dbReference type="ARBA" id="ARBA00004776"/>
    </source>
</evidence>
<dbReference type="RefSeq" id="WP_022119976.1">
    <property type="nucleotide sequence ID" value="NZ_JAJEQE010000010.1"/>
</dbReference>
<keyword evidence="5" id="KW-0472">Membrane</keyword>
<evidence type="ECO:0000256" key="4">
    <source>
        <dbReference type="ARBA" id="ARBA00022679"/>
    </source>
</evidence>
<keyword evidence="5" id="KW-0812">Transmembrane</keyword>
<accession>A0ABS8ETW6</accession>
<feature type="transmembrane region" description="Helical" evidence="5">
    <location>
        <begin position="244"/>
        <end position="264"/>
    </location>
</feature>
<evidence type="ECO:0000256" key="5">
    <source>
        <dbReference type="SAM" id="Phobius"/>
    </source>
</evidence>
<comment type="caution">
    <text evidence="7">The sequence shown here is derived from an EMBL/GenBank/DDBJ whole genome shotgun (WGS) entry which is preliminary data.</text>
</comment>
<evidence type="ECO:0000259" key="6">
    <source>
        <dbReference type="Pfam" id="PF00535"/>
    </source>
</evidence>
<gene>
    <name evidence="7" type="ORF">LKD42_04905</name>
</gene>